<protein>
    <submittedName>
        <fullName evidence="1">Uncharacterized protein</fullName>
    </submittedName>
</protein>
<organism evidence="1 2">
    <name type="scientific">Aromia moschata</name>
    <dbReference type="NCBI Taxonomy" id="1265417"/>
    <lineage>
        <taxon>Eukaryota</taxon>
        <taxon>Metazoa</taxon>
        <taxon>Ecdysozoa</taxon>
        <taxon>Arthropoda</taxon>
        <taxon>Hexapoda</taxon>
        <taxon>Insecta</taxon>
        <taxon>Pterygota</taxon>
        <taxon>Neoptera</taxon>
        <taxon>Endopterygota</taxon>
        <taxon>Coleoptera</taxon>
        <taxon>Polyphaga</taxon>
        <taxon>Cucujiformia</taxon>
        <taxon>Chrysomeloidea</taxon>
        <taxon>Cerambycidae</taxon>
        <taxon>Cerambycinae</taxon>
        <taxon>Callichromatini</taxon>
        <taxon>Aromia</taxon>
    </lineage>
</organism>
<dbReference type="EMBL" id="JAPWTK010000312">
    <property type="protein sequence ID" value="KAJ8942824.1"/>
    <property type="molecule type" value="Genomic_DNA"/>
</dbReference>
<dbReference type="AlphaFoldDB" id="A0AAV8XWF4"/>
<sequence>MFRFHQRNLVHPGFLGSLNPNPRSVCRYQVALSLNGTQWIGVLANITDNYNRQKHRTTGMKPCEINKNNEEDILHSTYNHIKLAMDQRKFKVGDLVRISKEKHVFEKGYTPNWTTKIFKIIKVRLNDPITYLLEDLQGRPISGGFYTEELQKAKHPDIYLVKICAGVENKCSLSG</sequence>
<evidence type="ECO:0000313" key="1">
    <source>
        <dbReference type="EMBL" id="KAJ8942824.1"/>
    </source>
</evidence>
<dbReference type="PANTHER" id="PTHR46585">
    <property type="entry name" value="INTEGRASE CORE DOMAIN CONTAINING PROTEIN"/>
    <property type="match status" value="1"/>
</dbReference>
<proteinExistence type="predicted"/>
<dbReference type="PANTHER" id="PTHR46585:SF1">
    <property type="entry name" value="CHROMO DOMAIN-CONTAINING PROTEIN"/>
    <property type="match status" value="1"/>
</dbReference>
<evidence type="ECO:0000313" key="2">
    <source>
        <dbReference type="Proteomes" id="UP001162162"/>
    </source>
</evidence>
<dbReference type="Proteomes" id="UP001162162">
    <property type="component" value="Unassembled WGS sequence"/>
</dbReference>
<keyword evidence="2" id="KW-1185">Reference proteome</keyword>
<accession>A0AAV8XWF4</accession>
<comment type="caution">
    <text evidence="1">The sequence shown here is derived from an EMBL/GenBank/DDBJ whole genome shotgun (WGS) entry which is preliminary data.</text>
</comment>
<gene>
    <name evidence="1" type="ORF">NQ318_022838</name>
</gene>
<reference evidence="1" key="1">
    <citation type="journal article" date="2023" name="Insect Mol. Biol.">
        <title>Genome sequencing provides insights into the evolution of gene families encoding plant cell wall-degrading enzymes in longhorned beetles.</title>
        <authorList>
            <person name="Shin N.R."/>
            <person name="Okamura Y."/>
            <person name="Kirsch R."/>
            <person name="Pauchet Y."/>
        </authorList>
    </citation>
    <scope>NUCLEOTIDE SEQUENCE</scope>
    <source>
        <strain evidence="1">AMC_N1</strain>
    </source>
</reference>
<name>A0AAV8XWF4_9CUCU</name>